<dbReference type="PRINTS" id="PR00081">
    <property type="entry name" value="GDHRDH"/>
</dbReference>
<evidence type="ECO:0000313" key="4">
    <source>
        <dbReference type="Proteomes" id="UP000321798"/>
    </source>
</evidence>
<dbReference type="InterPro" id="IPR051122">
    <property type="entry name" value="SDR_DHRS6-like"/>
</dbReference>
<evidence type="ECO:0000256" key="2">
    <source>
        <dbReference type="ARBA" id="ARBA00023002"/>
    </source>
</evidence>
<reference evidence="3 4" key="1">
    <citation type="submission" date="2019-07" db="EMBL/GenBank/DDBJ databases">
        <title>Whole genome shotgun sequence of Cellulomonas soli NBRC 109434.</title>
        <authorList>
            <person name="Hosoyama A."/>
            <person name="Uohara A."/>
            <person name="Ohji S."/>
            <person name="Ichikawa N."/>
        </authorList>
    </citation>
    <scope>NUCLEOTIDE SEQUENCE [LARGE SCALE GENOMIC DNA]</scope>
    <source>
        <strain evidence="3 4">NBRC 109434</strain>
    </source>
</reference>
<organism evidence="3 4">
    <name type="scientific">Cellulomonas soli</name>
    <dbReference type="NCBI Taxonomy" id="931535"/>
    <lineage>
        <taxon>Bacteria</taxon>
        <taxon>Bacillati</taxon>
        <taxon>Actinomycetota</taxon>
        <taxon>Actinomycetes</taxon>
        <taxon>Micrococcales</taxon>
        <taxon>Cellulomonadaceae</taxon>
        <taxon>Cellulomonas</taxon>
    </lineage>
</organism>
<evidence type="ECO:0000256" key="1">
    <source>
        <dbReference type="ARBA" id="ARBA00006484"/>
    </source>
</evidence>
<dbReference type="InterPro" id="IPR002347">
    <property type="entry name" value="SDR_fam"/>
</dbReference>
<dbReference type="OrthoDB" id="9806974at2"/>
<dbReference type="PANTHER" id="PTHR43477:SF1">
    <property type="entry name" value="DIHYDROANTICAPSIN 7-DEHYDROGENASE"/>
    <property type="match status" value="1"/>
</dbReference>
<accession>A0A512P8F1</accession>
<comment type="similarity">
    <text evidence="1">Belongs to the short-chain dehydrogenases/reductases (SDR) family.</text>
</comment>
<keyword evidence="4" id="KW-1185">Reference proteome</keyword>
<keyword evidence="2" id="KW-0560">Oxidoreductase</keyword>
<evidence type="ECO:0000313" key="3">
    <source>
        <dbReference type="EMBL" id="GEP67481.1"/>
    </source>
</evidence>
<dbReference type="Pfam" id="PF13561">
    <property type="entry name" value="adh_short_C2"/>
    <property type="match status" value="1"/>
</dbReference>
<dbReference type="Proteomes" id="UP000321798">
    <property type="component" value="Unassembled WGS sequence"/>
</dbReference>
<dbReference type="EMBL" id="BKAL01000001">
    <property type="protein sequence ID" value="GEP67481.1"/>
    <property type="molecule type" value="Genomic_DNA"/>
</dbReference>
<gene>
    <name evidence="3" type="ORF">CSO01_01960</name>
</gene>
<dbReference type="GO" id="GO:0016491">
    <property type="term" value="F:oxidoreductase activity"/>
    <property type="evidence" value="ECO:0007669"/>
    <property type="project" value="UniProtKB-KW"/>
</dbReference>
<sequence>MDNHAAPLAGRTVLVIGGARGLGRGIAEAAARAGAAVVVGARDADRAAQVAATLPGATSALIDIGDERSIAEAAATFDRLDHVVVTASAHHDVPVTGYQHDAVVRAFQAKVIGPMLVAKHLAPRLAPDGSILLFSGVAAWNPSPGYTVMGVTNAAVAALATHLAVELAPVRVNAISPGIVDSGTWDTLGEGAKASFFAGAAGGTLVGRVGRTDDITEAALWLLTAGYVSGETIHVEGGARHA</sequence>
<comment type="caution">
    <text evidence="3">The sequence shown here is derived from an EMBL/GenBank/DDBJ whole genome shotgun (WGS) entry which is preliminary data.</text>
</comment>
<dbReference type="Gene3D" id="3.40.50.720">
    <property type="entry name" value="NAD(P)-binding Rossmann-like Domain"/>
    <property type="match status" value="1"/>
</dbReference>
<dbReference type="CDD" id="cd05233">
    <property type="entry name" value="SDR_c"/>
    <property type="match status" value="1"/>
</dbReference>
<dbReference type="PANTHER" id="PTHR43477">
    <property type="entry name" value="DIHYDROANTICAPSIN 7-DEHYDROGENASE"/>
    <property type="match status" value="1"/>
</dbReference>
<protein>
    <submittedName>
        <fullName evidence="3">Short-chain dehydrogenase</fullName>
    </submittedName>
</protein>
<name>A0A512P8F1_9CELL</name>
<dbReference type="RefSeq" id="WP_146951259.1">
    <property type="nucleotide sequence ID" value="NZ_BAABBJ010000005.1"/>
</dbReference>
<dbReference type="InterPro" id="IPR036291">
    <property type="entry name" value="NAD(P)-bd_dom_sf"/>
</dbReference>
<dbReference type="AlphaFoldDB" id="A0A512P8F1"/>
<proteinExistence type="inferred from homology"/>
<dbReference type="SUPFAM" id="SSF51735">
    <property type="entry name" value="NAD(P)-binding Rossmann-fold domains"/>
    <property type="match status" value="1"/>
</dbReference>